<dbReference type="InterPro" id="IPR056552">
    <property type="entry name" value="Ribonucl_Kappa"/>
</dbReference>
<keyword evidence="3 5" id="KW-1133">Transmembrane helix</keyword>
<evidence type="ECO:0000313" key="7">
    <source>
        <dbReference type="Proteomes" id="UP000008743"/>
    </source>
</evidence>
<dbReference type="InterPro" id="IPR026770">
    <property type="entry name" value="RNase_K"/>
</dbReference>
<organism evidence="6 7">
    <name type="scientific">Capsaspora owczarzaki (strain ATCC 30864)</name>
    <dbReference type="NCBI Taxonomy" id="595528"/>
    <lineage>
        <taxon>Eukaryota</taxon>
        <taxon>Filasterea</taxon>
        <taxon>Capsaspora</taxon>
    </lineage>
</organism>
<dbReference type="EMBL" id="KE346364">
    <property type="protein sequence ID" value="KJE92665.1"/>
    <property type="molecule type" value="Genomic_DNA"/>
</dbReference>
<dbReference type="STRING" id="595528.A0A0D2WNH9"/>
<feature type="transmembrane region" description="Helical" evidence="5">
    <location>
        <begin position="62"/>
        <end position="79"/>
    </location>
</feature>
<evidence type="ECO:0000256" key="5">
    <source>
        <dbReference type="SAM" id="Phobius"/>
    </source>
</evidence>
<evidence type="ECO:0000256" key="3">
    <source>
        <dbReference type="ARBA" id="ARBA00022989"/>
    </source>
</evidence>
<reference evidence="7" key="1">
    <citation type="submission" date="2011-02" db="EMBL/GenBank/DDBJ databases">
        <title>The Genome Sequence of Capsaspora owczarzaki ATCC 30864.</title>
        <authorList>
            <person name="Russ C."/>
            <person name="Cuomo C."/>
            <person name="Burger G."/>
            <person name="Gray M.W."/>
            <person name="Holland P.W.H."/>
            <person name="King N."/>
            <person name="Lang F.B.F."/>
            <person name="Roger A.J."/>
            <person name="Ruiz-Trillo I."/>
            <person name="Young S.K."/>
            <person name="Zeng Q."/>
            <person name="Gargeya S."/>
            <person name="Alvarado L."/>
            <person name="Berlin A."/>
            <person name="Chapman S.B."/>
            <person name="Chen Z."/>
            <person name="Freedman E."/>
            <person name="Gellesch M."/>
            <person name="Goldberg J."/>
            <person name="Griggs A."/>
            <person name="Gujja S."/>
            <person name="Heilman E."/>
            <person name="Heiman D."/>
            <person name="Howarth C."/>
            <person name="Mehta T."/>
            <person name="Neiman D."/>
            <person name="Pearson M."/>
            <person name="Roberts A."/>
            <person name="Saif S."/>
            <person name="Shea T."/>
            <person name="Shenoy N."/>
            <person name="Sisk P."/>
            <person name="Stolte C."/>
            <person name="Sykes S."/>
            <person name="White J."/>
            <person name="Yandava C."/>
            <person name="Haas B."/>
            <person name="Nusbaum C."/>
            <person name="Birren B."/>
        </authorList>
    </citation>
    <scope>NUCLEOTIDE SEQUENCE</scope>
    <source>
        <strain evidence="7">ATCC 30864</strain>
    </source>
</reference>
<dbReference type="PhylomeDB" id="A0A0D2WNH9"/>
<name>A0A0D2WNH9_CAPO3</name>
<feature type="transmembrane region" description="Helical" evidence="5">
    <location>
        <begin position="20"/>
        <end position="42"/>
    </location>
</feature>
<dbReference type="GO" id="GO:0004521">
    <property type="term" value="F:RNA endonuclease activity"/>
    <property type="evidence" value="ECO:0007669"/>
    <property type="project" value="InterPro"/>
</dbReference>
<dbReference type="OrthoDB" id="67317at2759"/>
<evidence type="ECO:0000256" key="4">
    <source>
        <dbReference type="ARBA" id="ARBA00023136"/>
    </source>
</evidence>
<dbReference type="AlphaFoldDB" id="A0A0D2WNH9"/>
<dbReference type="eggNOG" id="ENOG502S351">
    <property type="taxonomic scope" value="Eukaryota"/>
</dbReference>
<dbReference type="Pfam" id="PF23489">
    <property type="entry name" value="V-ATPase_su_f"/>
    <property type="match status" value="1"/>
</dbReference>
<comment type="subcellular location">
    <subcellularLocation>
        <location evidence="1">Membrane</location>
        <topology evidence="1">Multi-pass membrane protein</topology>
    </subcellularLocation>
</comment>
<dbReference type="PANTHER" id="PTHR31733">
    <property type="entry name" value="RIBONUCLEASE KAPPA"/>
    <property type="match status" value="1"/>
</dbReference>
<keyword evidence="7" id="KW-1185">Reference proteome</keyword>
<dbReference type="OMA" id="SNNCFIA"/>
<evidence type="ECO:0000313" key="6">
    <source>
        <dbReference type="EMBL" id="KJE92665.1"/>
    </source>
</evidence>
<proteinExistence type="predicted"/>
<sequence>MAPPEKKKFQLSIRFCGPKCSSCCMVFSIWGILMLIVLGILFKVKTVSLFEDTDDSSKTGTNCFIAAGIYAGTLLLSLCQRKLNQNRPAAPAHQYAMDSEA</sequence>
<dbReference type="RefSeq" id="XP_004363310.1">
    <property type="nucleotide sequence ID" value="XM_004363253.2"/>
</dbReference>
<keyword evidence="4 5" id="KW-0472">Membrane</keyword>
<dbReference type="InParanoid" id="A0A0D2WNH9"/>
<gene>
    <name evidence="6" type="ORF">CAOG_003582</name>
</gene>
<dbReference type="Proteomes" id="UP000008743">
    <property type="component" value="Unassembled WGS sequence"/>
</dbReference>
<accession>A0A0D2WNH9</accession>
<evidence type="ECO:0000256" key="1">
    <source>
        <dbReference type="ARBA" id="ARBA00004141"/>
    </source>
</evidence>
<keyword evidence="2 5" id="KW-0812">Transmembrane</keyword>
<dbReference type="GO" id="GO:0016020">
    <property type="term" value="C:membrane"/>
    <property type="evidence" value="ECO:0007669"/>
    <property type="project" value="UniProtKB-SubCell"/>
</dbReference>
<evidence type="ECO:0000256" key="2">
    <source>
        <dbReference type="ARBA" id="ARBA00022692"/>
    </source>
</evidence>
<protein>
    <submittedName>
        <fullName evidence="6">Uncharacterized protein</fullName>
    </submittedName>
</protein>